<organism evidence="1 2">
    <name type="scientific">Trifolium medium</name>
    <dbReference type="NCBI Taxonomy" id="97028"/>
    <lineage>
        <taxon>Eukaryota</taxon>
        <taxon>Viridiplantae</taxon>
        <taxon>Streptophyta</taxon>
        <taxon>Embryophyta</taxon>
        <taxon>Tracheophyta</taxon>
        <taxon>Spermatophyta</taxon>
        <taxon>Magnoliopsida</taxon>
        <taxon>eudicotyledons</taxon>
        <taxon>Gunneridae</taxon>
        <taxon>Pentapetalae</taxon>
        <taxon>rosids</taxon>
        <taxon>fabids</taxon>
        <taxon>Fabales</taxon>
        <taxon>Fabaceae</taxon>
        <taxon>Papilionoideae</taxon>
        <taxon>50 kb inversion clade</taxon>
        <taxon>NPAAA clade</taxon>
        <taxon>Hologalegina</taxon>
        <taxon>IRL clade</taxon>
        <taxon>Trifolieae</taxon>
        <taxon>Trifolium</taxon>
    </lineage>
</organism>
<comment type="caution">
    <text evidence="1">The sequence shown here is derived from an EMBL/GenBank/DDBJ whole genome shotgun (WGS) entry which is preliminary data.</text>
</comment>
<keyword evidence="2" id="KW-1185">Reference proteome</keyword>
<dbReference type="EMBL" id="LXQA010120024">
    <property type="protein sequence ID" value="MCI20470.1"/>
    <property type="molecule type" value="Genomic_DNA"/>
</dbReference>
<protein>
    <submittedName>
        <fullName evidence="1">Uncharacterized protein</fullName>
    </submittedName>
</protein>
<dbReference type="Proteomes" id="UP000265520">
    <property type="component" value="Unassembled WGS sequence"/>
</dbReference>
<accession>A0A392Q9S0</accession>
<proteinExistence type="predicted"/>
<name>A0A392Q9S0_9FABA</name>
<evidence type="ECO:0000313" key="2">
    <source>
        <dbReference type="Proteomes" id="UP000265520"/>
    </source>
</evidence>
<reference evidence="1 2" key="1">
    <citation type="journal article" date="2018" name="Front. Plant Sci.">
        <title>Red Clover (Trifolium pratense) and Zigzag Clover (T. medium) - A Picture of Genomic Similarities and Differences.</title>
        <authorList>
            <person name="Dluhosova J."/>
            <person name="Istvanek J."/>
            <person name="Nedelnik J."/>
            <person name="Repkova J."/>
        </authorList>
    </citation>
    <scope>NUCLEOTIDE SEQUENCE [LARGE SCALE GENOMIC DNA]</scope>
    <source>
        <strain evidence="2">cv. 10/8</strain>
        <tissue evidence="1">Leaf</tissue>
    </source>
</reference>
<sequence length="115" mass="12269">MLLLSACSAVPDGFLLERTSCDPVFESFPLLLEACASSCKACVSWTSIPISPPKRVVAFSSLHAEFPSLGCSGMSKIKDLLHVFLADSGINGSVHSPVTSAGVVFDSFFLTYFLF</sequence>
<dbReference type="AlphaFoldDB" id="A0A392Q9S0"/>
<evidence type="ECO:0000313" key="1">
    <source>
        <dbReference type="EMBL" id="MCI20470.1"/>
    </source>
</evidence>